<reference evidence="2" key="1">
    <citation type="submission" date="2018-04" db="EMBL/GenBank/DDBJ databases">
        <authorList>
            <person name="Cornet L."/>
        </authorList>
    </citation>
    <scope>NUCLEOTIDE SEQUENCE [LARGE SCALE GENOMIC DNA]</scope>
</reference>
<evidence type="ECO:0000313" key="1">
    <source>
        <dbReference type="EMBL" id="PZO12257.1"/>
    </source>
</evidence>
<organism evidence="1 2">
    <name type="scientific">Leptolyngbya foveolarum</name>
    <dbReference type="NCBI Taxonomy" id="47253"/>
    <lineage>
        <taxon>Bacteria</taxon>
        <taxon>Bacillati</taxon>
        <taxon>Cyanobacteriota</taxon>
        <taxon>Cyanophyceae</taxon>
        <taxon>Leptolyngbyales</taxon>
        <taxon>Leptolyngbyaceae</taxon>
        <taxon>Leptolyngbya group</taxon>
        <taxon>Leptolyngbya</taxon>
    </lineage>
</organism>
<protein>
    <submittedName>
        <fullName evidence="1">Uncharacterized protein</fullName>
    </submittedName>
</protein>
<dbReference type="Proteomes" id="UP000249354">
    <property type="component" value="Unassembled WGS sequence"/>
</dbReference>
<reference evidence="1 2" key="2">
    <citation type="submission" date="2018-06" db="EMBL/GenBank/DDBJ databases">
        <title>Metagenomic assembly of (sub)arctic Cyanobacteria and their associated microbiome from non-axenic cultures.</title>
        <authorList>
            <person name="Baurain D."/>
        </authorList>
    </citation>
    <scope>NUCLEOTIDE SEQUENCE [LARGE SCALE GENOMIC DNA]</scope>
    <source>
        <strain evidence="1">ULC129bin1</strain>
    </source>
</reference>
<accession>A0A2W4TZB9</accession>
<dbReference type="AlphaFoldDB" id="A0A2W4TZB9"/>
<evidence type="ECO:0000313" key="2">
    <source>
        <dbReference type="Proteomes" id="UP000249354"/>
    </source>
</evidence>
<comment type="caution">
    <text evidence="1">The sequence shown here is derived from an EMBL/GenBank/DDBJ whole genome shotgun (WGS) entry which is preliminary data.</text>
</comment>
<gene>
    <name evidence="1" type="ORF">DCF25_17955</name>
</gene>
<sequence>MRFIDNLTYLLICLANAKLFVNPKGSGHQLLPILRLASIVALVVQKNGPYSFYAKAMVCFKKGQNIWGKAVADGAFVWPG</sequence>
<proteinExistence type="predicted"/>
<name>A0A2W4TZB9_9CYAN</name>
<dbReference type="EMBL" id="QBMC01000154">
    <property type="protein sequence ID" value="PZO12257.1"/>
    <property type="molecule type" value="Genomic_DNA"/>
</dbReference>